<protein>
    <recommendedName>
        <fullName evidence="6">Cyanovirin-N domain-containing protein</fullName>
    </recommendedName>
</protein>
<keyword evidence="1" id="KW-0732">Signal</keyword>
<evidence type="ECO:0000313" key="2">
    <source>
        <dbReference type="EMBL" id="KAA1065779.1"/>
    </source>
</evidence>
<dbReference type="Proteomes" id="UP000324748">
    <property type="component" value="Unassembled WGS sequence"/>
</dbReference>
<gene>
    <name evidence="2" type="ORF">PGT21_009893</name>
    <name evidence="3" type="ORF">PGTUg99_009251</name>
</gene>
<evidence type="ECO:0000313" key="3">
    <source>
        <dbReference type="EMBL" id="KAA1132360.1"/>
    </source>
</evidence>
<dbReference type="EMBL" id="VDEP01000082">
    <property type="protein sequence ID" value="KAA1132360.1"/>
    <property type="molecule type" value="Genomic_DNA"/>
</dbReference>
<sequence length="113" mass="12541">MHSLKLLAFCFLFISRFQAHHAKIPPFLCLDNEKPQALCLNTDSVMSGCLSTKTVGVHPSNWDGKHNDCQVLAEAHPGKTITKMCCSANLRVQGDTDQWGFFRVNTADVSNMC</sequence>
<dbReference type="AlphaFoldDB" id="A0A5B0LNJ9"/>
<proteinExistence type="predicted"/>
<accession>A0A5B0LNJ9</accession>
<feature type="signal peptide" evidence="1">
    <location>
        <begin position="1"/>
        <end position="22"/>
    </location>
</feature>
<evidence type="ECO:0000256" key="1">
    <source>
        <dbReference type="SAM" id="SignalP"/>
    </source>
</evidence>
<evidence type="ECO:0000313" key="4">
    <source>
        <dbReference type="Proteomes" id="UP000324748"/>
    </source>
</evidence>
<dbReference type="EMBL" id="VSWC01000196">
    <property type="protein sequence ID" value="KAA1065779.1"/>
    <property type="molecule type" value="Genomic_DNA"/>
</dbReference>
<organism evidence="2 4">
    <name type="scientific">Puccinia graminis f. sp. tritici</name>
    <dbReference type="NCBI Taxonomy" id="56615"/>
    <lineage>
        <taxon>Eukaryota</taxon>
        <taxon>Fungi</taxon>
        <taxon>Dikarya</taxon>
        <taxon>Basidiomycota</taxon>
        <taxon>Pucciniomycotina</taxon>
        <taxon>Pucciniomycetes</taxon>
        <taxon>Pucciniales</taxon>
        <taxon>Pucciniaceae</taxon>
        <taxon>Puccinia</taxon>
    </lineage>
</organism>
<evidence type="ECO:0000313" key="5">
    <source>
        <dbReference type="Proteomes" id="UP000325313"/>
    </source>
</evidence>
<comment type="caution">
    <text evidence="2">The sequence shown here is derived from an EMBL/GenBank/DDBJ whole genome shotgun (WGS) entry which is preliminary data.</text>
</comment>
<reference evidence="4 5" key="1">
    <citation type="submission" date="2019-05" db="EMBL/GenBank/DDBJ databases">
        <title>Emergence of the Ug99 lineage of the wheat stem rust pathogen through somatic hybridization.</title>
        <authorList>
            <person name="Li F."/>
            <person name="Upadhyaya N.M."/>
            <person name="Sperschneider J."/>
            <person name="Matny O."/>
            <person name="Nguyen-Phuc H."/>
            <person name="Mago R."/>
            <person name="Raley C."/>
            <person name="Miller M.E."/>
            <person name="Silverstein K.A.T."/>
            <person name="Henningsen E."/>
            <person name="Hirsch C.D."/>
            <person name="Visser B."/>
            <person name="Pretorius Z.A."/>
            <person name="Steffenson B.J."/>
            <person name="Schwessinger B."/>
            <person name="Dodds P.N."/>
            <person name="Figueroa M."/>
        </authorList>
    </citation>
    <scope>NUCLEOTIDE SEQUENCE [LARGE SCALE GENOMIC DNA]</scope>
    <source>
        <strain evidence="2">21-0</strain>
        <strain evidence="3 5">Ug99</strain>
    </source>
</reference>
<keyword evidence="4" id="KW-1185">Reference proteome</keyword>
<dbReference type="OrthoDB" id="10350945at2759"/>
<dbReference type="Proteomes" id="UP000325313">
    <property type="component" value="Unassembled WGS sequence"/>
</dbReference>
<feature type="chain" id="PRO_5036366017" description="Cyanovirin-N domain-containing protein" evidence="1">
    <location>
        <begin position="23"/>
        <end position="113"/>
    </location>
</feature>
<evidence type="ECO:0008006" key="6">
    <source>
        <dbReference type="Google" id="ProtNLM"/>
    </source>
</evidence>
<name>A0A5B0LNJ9_PUCGR</name>